<evidence type="ECO:0008006" key="4">
    <source>
        <dbReference type="Google" id="ProtNLM"/>
    </source>
</evidence>
<keyword evidence="3" id="KW-1185">Reference proteome</keyword>
<name>A0ABU2A5C1_9BURK</name>
<evidence type="ECO:0000313" key="2">
    <source>
        <dbReference type="EMBL" id="MDR7332392.1"/>
    </source>
</evidence>
<dbReference type="EMBL" id="JAVDXV010000002">
    <property type="protein sequence ID" value="MDR7332392.1"/>
    <property type="molecule type" value="Genomic_DNA"/>
</dbReference>
<gene>
    <name evidence="2" type="ORF">J2X21_001518</name>
</gene>
<dbReference type="RefSeq" id="WP_310326822.1">
    <property type="nucleotide sequence ID" value="NZ_JAVDXV010000002.1"/>
</dbReference>
<evidence type="ECO:0000313" key="3">
    <source>
        <dbReference type="Proteomes" id="UP001180825"/>
    </source>
</evidence>
<protein>
    <recommendedName>
        <fullName evidence="4">PEP-CTERM sorting domain-containing protein</fullName>
    </recommendedName>
</protein>
<dbReference type="NCBIfam" id="TIGR02595">
    <property type="entry name" value="PEP_CTERM"/>
    <property type="match status" value="1"/>
</dbReference>
<sequence length="341" mass="34922">MIAYIPTTRPQNDEQGTRMKTVNLRWLSCLSLFAGLMISTNAHAVWTFGQSGVSTLANCTVPSGGTHASSGTPSTCVSGSSKVDTTTVSLSGYYVTNATNNAGLSSGTTWSTAPLMSYSGGQGINSDGTSDPNHAVDNNGKTEGVLLSFSSSVALTSIGTGYTASAYCKNNTTSAITFPSTGDVCPTGTTKQTKQTDNTTGIDISVFRWVDGSTTLTGKGASTMSGWQLVGNYGDIGVDTSNPYNLVNSTGLTSSYWLISAYNSGFAPTTGITETRGGLTNGDDYFKLFAAAGTTCATTLTNGKCGGSGSSVPEPASLALTSVALLSVAGLRRRSKSKQAA</sequence>
<dbReference type="InterPro" id="IPR013424">
    <property type="entry name" value="Ice-binding_C"/>
</dbReference>
<feature type="signal peptide" evidence="1">
    <location>
        <begin position="1"/>
        <end position="44"/>
    </location>
</feature>
<feature type="chain" id="PRO_5047179308" description="PEP-CTERM sorting domain-containing protein" evidence="1">
    <location>
        <begin position="45"/>
        <end position="341"/>
    </location>
</feature>
<accession>A0ABU2A5C1</accession>
<keyword evidence="1" id="KW-0732">Signal</keyword>
<dbReference type="Proteomes" id="UP001180825">
    <property type="component" value="Unassembled WGS sequence"/>
</dbReference>
<organism evidence="2 3">
    <name type="scientific">Roseateles asaccharophilus</name>
    <dbReference type="NCBI Taxonomy" id="582607"/>
    <lineage>
        <taxon>Bacteria</taxon>
        <taxon>Pseudomonadati</taxon>
        <taxon>Pseudomonadota</taxon>
        <taxon>Betaproteobacteria</taxon>
        <taxon>Burkholderiales</taxon>
        <taxon>Sphaerotilaceae</taxon>
        <taxon>Roseateles</taxon>
    </lineage>
</organism>
<comment type="caution">
    <text evidence="2">The sequence shown here is derived from an EMBL/GenBank/DDBJ whole genome shotgun (WGS) entry which is preliminary data.</text>
</comment>
<proteinExistence type="predicted"/>
<evidence type="ECO:0000256" key="1">
    <source>
        <dbReference type="SAM" id="SignalP"/>
    </source>
</evidence>
<reference evidence="2 3" key="1">
    <citation type="submission" date="2023-07" db="EMBL/GenBank/DDBJ databases">
        <title>Sorghum-associated microbial communities from plants grown in Nebraska, USA.</title>
        <authorList>
            <person name="Schachtman D."/>
        </authorList>
    </citation>
    <scope>NUCLEOTIDE SEQUENCE [LARGE SCALE GENOMIC DNA]</scope>
    <source>
        <strain evidence="2 3">BE316</strain>
    </source>
</reference>